<dbReference type="AlphaFoldDB" id="A0A410MF63"/>
<evidence type="ECO:0000313" key="1">
    <source>
        <dbReference type="EMBL" id="QAS53337.1"/>
    </source>
</evidence>
<protein>
    <submittedName>
        <fullName evidence="1">Uncharacterized protein</fullName>
    </submittedName>
</protein>
<evidence type="ECO:0000313" key="2">
    <source>
        <dbReference type="Proteomes" id="UP000287756"/>
    </source>
</evidence>
<proteinExistence type="predicted"/>
<gene>
    <name evidence="1" type="ORF">HLI_14625</name>
</gene>
<dbReference type="EMBL" id="CP026118">
    <property type="protein sequence ID" value="QAS53337.1"/>
    <property type="molecule type" value="Genomic_DNA"/>
</dbReference>
<dbReference type="Proteomes" id="UP000287756">
    <property type="component" value="Chromosome"/>
</dbReference>
<dbReference type="RefSeq" id="WP_128525614.1">
    <property type="nucleotide sequence ID" value="NZ_CANLVY010000001.1"/>
</dbReference>
<sequence>MSSIEEKLKEMRNISSVCWKCKIELRGEDMISVTDRHSITIVLCHDCYEFYQEVRSTWSSEG</sequence>
<accession>A0A410MF63</accession>
<organism evidence="1 2">
    <name type="scientific">Halobacillus litoralis</name>
    <dbReference type="NCBI Taxonomy" id="45668"/>
    <lineage>
        <taxon>Bacteria</taxon>
        <taxon>Bacillati</taxon>
        <taxon>Bacillota</taxon>
        <taxon>Bacilli</taxon>
        <taxon>Bacillales</taxon>
        <taxon>Bacillaceae</taxon>
        <taxon>Halobacillus</taxon>
    </lineage>
</organism>
<dbReference type="KEGG" id="hli:HLI_14625"/>
<reference evidence="1 2" key="1">
    <citation type="submission" date="2018-01" db="EMBL/GenBank/DDBJ databases">
        <title>The whole genome sequencing and assembly of Halobacillus litoralis ERB031 strain.</title>
        <authorList>
            <person name="Lee S.-J."/>
            <person name="Park M.-K."/>
            <person name="Kim J.-Y."/>
            <person name="Lee Y.-J."/>
            <person name="Yi H."/>
            <person name="Bahn Y.-S."/>
            <person name="Kim J.F."/>
            <person name="Lee D.-W."/>
        </authorList>
    </citation>
    <scope>NUCLEOTIDE SEQUENCE [LARGE SCALE GENOMIC DNA]</scope>
    <source>
        <strain evidence="1 2">ERB 031</strain>
    </source>
</reference>
<name>A0A410MF63_9BACI</name>
<dbReference type="OrthoDB" id="2973755at2"/>